<dbReference type="InterPro" id="IPR046865">
    <property type="entry name" value="FapA_b_solenoid"/>
</dbReference>
<reference evidence="1" key="1">
    <citation type="journal article" date="2014" name="Genome Announc.">
        <title>Draft Genome Sequence of Clostridium straminisolvens Strain JCM 21531T, Isolated from a Cellulose-Degrading Bacterial Community.</title>
        <authorList>
            <person name="Yuki M."/>
            <person name="Oshima K."/>
            <person name="Suda W."/>
            <person name="Sakamoto M."/>
            <person name="Kitamura K."/>
            <person name="Iida T."/>
            <person name="Hattori M."/>
            <person name="Ohkuma M."/>
        </authorList>
    </citation>
    <scope>NUCLEOTIDE SEQUENCE [LARGE SCALE GENOMIC DNA]</scope>
    <source>
        <strain evidence="1">JCM 21531</strain>
    </source>
</reference>
<organism evidence="1 2">
    <name type="scientific">Acetivibrio straminisolvens JCM 21531</name>
    <dbReference type="NCBI Taxonomy" id="1294263"/>
    <lineage>
        <taxon>Bacteria</taxon>
        <taxon>Bacillati</taxon>
        <taxon>Bacillota</taxon>
        <taxon>Clostridia</taxon>
        <taxon>Eubacteriales</taxon>
        <taxon>Oscillospiraceae</taxon>
        <taxon>Acetivibrio</taxon>
    </lineage>
</organism>
<dbReference type="Pfam" id="PF03961">
    <property type="entry name" value="FapA"/>
    <property type="match status" value="1"/>
</dbReference>
<evidence type="ECO:0000313" key="2">
    <source>
        <dbReference type="Proteomes" id="UP000019109"/>
    </source>
</evidence>
<accession>W4V726</accession>
<sequence length="132" mass="15379">MGVDPQIKEHYKELRDEIRKIEEDLVKTDQAITILKKLEATGKMSPEKQELMAKSVRTKIYYSNRLNQLKEELVITEQKLQREADGKVRVFDHIYPGTKVTIGTSMMYVKEDLQYCTLYRDGADIRVGPIDK</sequence>
<comment type="caution">
    <text evidence="1">The sequence shown here is derived from an EMBL/GenBank/DDBJ whole genome shotgun (WGS) entry which is preliminary data.</text>
</comment>
<dbReference type="Proteomes" id="UP000019109">
    <property type="component" value="Unassembled WGS sequence"/>
</dbReference>
<proteinExistence type="predicted"/>
<protein>
    <submittedName>
        <fullName evidence="1">Uncharacterized protein</fullName>
    </submittedName>
</protein>
<dbReference type="AlphaFoldDB" id="W4V726"/>
<name>W4V726_9FIRM</name>
<gene>
    <name evidence="1" type="ORF">JCM21531_2492</name>
</gene>
<dbReference type="STRING" id="1294263.JCM21531_2492"/>
<keyword evidence="2" id="KW-1185">Reference proteome</keyword>
<evidence type="ECO:0000313" key="1">
    <source>
        <dbReference type="EMBL" id="GAE89002.1"/>
    </source>
</evidence>
<dbReference type="EMBL" id="BAVR01000028">
    <property type="protein sequence ID" value="GAE89002.1"/>
    <property type="molecule type" value="Genomic_DNA"/>
</dbReference>